<dbReference type="EMBL" id="JANUCP010000010">
    <property type="protein sequence ID" value="MCS3921181.1"/>
    <property type="molecule type" value="Genomic_DNA"/>
</dbReference>
<dbReference type="Proteomes" id="UP001204798">
    <property type="component" value="Unassembled WGS sequence"/>
</dbReference>
<comment type="caution">
    <text evidence="1">The sequence shown here is derived from an EMBL/GenBank/DDBJ whole genome shotgun (WGS) entry which is preliminary data.</text>
</comment>
<sequence length="219" mass="24981">MRAIVMVEGDSDEVFFDRLLKLMALRRAVEIYQYAKVGYIEVIRTQLNLPGAQLILLRDLGSATEEGLRTEIDKNLQTIGKAEQVEVSRWRFGSGATLCLIPVGLPDDEDLKSLGIRRHELESHLLRYLFDHPEKCIHERTGRPITDPRKLLQEILPTIRQYDPPLDSAKDVFQVLRGALGWTGGPLDWIGKLLRDVKIECEPAFQTLVERIKQALQRG</sequence>
<keyword evidence="2" id="KW-1185">Reference proteome</keyword>
<organism evidence="1 2">
    <name type="scientific">Candidatus Fervidibacter sacchari</name>
    <dbReference type="NCBI Taxonomy" id="1448929"/>
    <lineage>
        <taxon>Bacteria</taxon>
        <taxon>Candidatus Fervidibacterota</taxon>
        <taxon>Candidatus Fervidibacter</taxon>
    </lineage>
</organism>
<dbReference type="RefSeq" id="WP_259102091.1">
    <property type="nucleotide sequence ID" value="NZ_CP130454.1"/>
</dbReference>
<name>A0ABT2ET96_9BACT</name>
<protein>
    <recommendedName>
        <fullName evidence="3">DUF4276 family protein</fullName>
    </recommendedName>
</protein>
<reference evidence="1 2" key="1">
    <citation type="submission" date="2022-08" db="EMBL/GenBank/DDBJ databases">
        <title>Bacterial and archaeal communities from various locations to study Microbial Dark Matter (Phase II).</title>
        <authorList>
            <person name="Stepanauskas R."/>
        </authorList>
    </citation>
    <scope>NUCLEOTIDE SEQUENCE [LARGE SCALE GENOMIC DNA]</scope>
    <source>
        <strain evidence="1 2">PD1</strain>
    </source>
</reference>
<evidence type="ECO:0000313" key="1">
    <source>
        <dbReference type="EMBL" id="MCS3921181.1"/>
    </source>
</evidence>
<accession>A0ABT2ET96</accession>
<evidence type="ECO:0008006" key="3">
    <source>
        <dbReference type="Google" id="ProtNLM"/>
    </source>
</evidence>
<evidence type="ECO:0000313" key="2">
    <source>
        <dbReference type="Proteomes" id="UP001204798"/>
    </source>
</evidence>
<proteinExistence type="predicted"/>
<gene>
    <name evidence="1" type="ORF">M2350_003627</name>
</gene>